<evidence type="ECO:0000256" key="10">
    <source>
        <dbReference type="ARBA" id="ARBA00023004"/>
    </source>
</evidence>
<evidence type="ECO:0000256" key="4">
    <source>
        <dbReference type="ARBA" id="ARBA00022692"/>
    </source>
</evidence>
<dbReference type="GO" id="GO:0016020">
    <property type="term" value="C:membrane"/>
    <property type="evidence" value="ECO:0007669"/>
    <property type="project" value="UniProtKB-SubCell"/>
</dbReference>
<dbReference type="Gene3D" id="3.40.50.80">
    <property type="entry name" value="Nucleotide-binding domain of ferredoxin-NADP reductase (FNR) module"/>
    <property type="match status" value="1"/>
</dbReference>
<dbReference type="SUPFAM" id="SSF52343">
    <property type="entry name" value="Ferredoxin reductase-like, C-terminal NADP-linked domain"/>
    <property type="match status" value="1"/>
</dbReference>
<evidence type="ECO:0000313" key="16">
    <source>
        <dbReference type="Proteomes" id="UP000291933"/>
    </source>
</evidence>
<evidence type="ECO:0000256" key="12">
    <source>
        <dbReference type="ARBA" id="ARBA00023136"/>
    </source>
</evidence>
<dbReference type="GO" id="GO:0050660">
    <property type="term" value="F:flavin adenine dinucleotide binding"/>
    <property type="evidence" value="ECO:0007669"/>
    <property type="project" value="TreeGrafter"/>
</dbReference>
<reference evidence="15 16" key="1">
    <citation type="submission" date="2019-01" db="EMBL/GenBank/DDBJ databases">
        <title>Lactibacter flavus gen. nov., sp. nov., a novel bacterium of the family Propionibacteriaceae isolated from raw milk and dairy products.</title>
        <authorList>
            <person name="Huptas C."/>
            <person name="Wenning M."/>
            <person name="Breitenwieser F."/>
            <person name="Doll E."/>
            <person name="Von Neubeck M."/>
            <person name="Busse H.-J."/>
            <person name="Scherer S."/>
        </authorList>
    </citation>
    <scope>NUCLEOTIDE SEQUENCE [LARGE SCALE GENOMIC DNA]</scope>
    <source>
        <strain evidence="15 16">DSM 22130</strain>
    </source>
</reference>
<evidence type="ECO:0000256" key="13">
    <source>
        <dbReference type="SAM" id="Phobius"/>
    </source>
</evidence>
<dbReference type="GO" id="GO:0046872">
    <property type="term" value="F:metal ion binding"/>
    <property type="evidence" value="ECO:0007669"/>
    <property type="project" value="UniProtKB-KW"/>
</dbReference>
<dbReference type="GO" id="GO:0051537">
    <property type="term" value="F:2 iron, 2 sulfur cluster binding"/>
    <property type="evidence" value="ECO:0007669"/>
    <property type="project" value="UniProtKB-KW"/>
</dbReference>
<feature type="transmembrane region" description="Helical" evidence="13">
    <location>
        <begin position="76"/>
        <end position="101"/>
    </location>
</feature>
<dbReference type="Pfam" id="PF01794">
    <property type="entry name" value="Ferric_reduct"/>
    <property type="match status" value="1"/>
</dbReference>
<name>A0A4Q9KM14_PROTD</name>
<protein>
    <submittedName>
        <fullName evidence="15">Oxidoreductase</fullName>
    </submittedName>
</protein>
<feature type="transmembrane region" description="Helical" evidence="13">
    <location>
        <begin position="190"/>
        <end position="208"/>
    </location>
</feature>
<comment type="cofactor">
    <cofactor evidence="1">
        <name>FAD</name>
        <dbReference type="ChEBI" id="CHEBI:57692"/>
    </cofactor>
</comment>
<dbReference type="InterPro" id="IPR017927">
    <property type="entry name" value="FAD-bd_FR_type"/>
</dbReference>
<evidence type="ECO:0000256" key="9">
    <source>
        <dbReference type="ARBA" id="ARBA00023002"/>
    </source>
</evidence>
<dbReference type="InterPro" id="IPR050415">
    <property type="entry name" value="MRET"/>
</dbReference>
<organism evidence="15 16">
    <name type="scientific">Propioniciclava tarda</name>
    <dbReference type="NCBI Taxonomy" id="433330"/>
    <lineage>
        <taxon>Bacteria</taxon>
        <taxon>Bacillati</taxon>
        <taxon>Actinomycetota</taxon>
        <taxon>Actinomycetes</taxon>
        <taxon>Propionibacteriales</taxon>
        <taxon>Propionibacteriaceae</taxon>
        <taxon>Propioniciclava</taxon>
    </lineage>
</organism>
<evidence type="ECO:0000256" key="11">
    <source>
        <dbReference type="ARBA" id="ARBA00023014"/>
    </source>
</evidence>
<dbReference type="InterPro" id="IPR017938">
    <property type="entry name" value="Riboflavin_synthase-like_b-brl"/>
</dbReference>
<feature type="transmembrane region" description="Helical" evidence="13">
    <location>
        <begin position="46"/>
        <end position="64"/>
    </location>
</feature>
<dbReference type="AlphaFoldDB" id="A0A4Q9KM14"/>
<sequence>MSTNTSYATDASVDAKADPGRRSRWADQLAARYRDQGRARNLRRDGLIVGGWTVIAGSVALFLADHGPTYFKTFGGLITAYGIIAGLVATASMCLMLILSARVPLIDRTIGQDRALSLHATLGRGLVFGLLAHAVLLIAGYAITAAINPVAMFLQLWGTFDFVLACLGLVGLGLVGASSIMAVRKKYPYEAWYAIHLLSYVAIAASLPHQFSMSGMLAVGTIGRPFWLALWGITAFALLTWRVFLPLFSTLGHGLRVSRVVPAGPDAVNIEFTGRRLDRLGAKGGHWLNWRFLTPELALQPHPFSLSADPTNTTMRVTVRNLGAGTSRLMSLKPGTRVAVEGPYGMFTDAARTRSKVVLAGAGIGIAPVRALLESTSFVPGDAVVILRASTAHELYLADEVRTLCVAKGATLFVLVGRRAADDSWLDAAHAGLRLTDFAPWASDADVFFCGPNPWMDAFAADAERCGVPAEQRHDERFDW</sequence>
<feature type="transmembrane region" description="Helical" evidence="13">
    <location>
        <begin position="162"/>
        <end position="183"/>
    </location>
</feature>
<dbReference type="PANTHER" id="PTHR47354">
    <property type="entry name" value="NADH OXIDOREDUCTASE HCR"/>
    <property type="match status" value="1"/>
</dbReference>
<keyword evidence="6" id="KW-0479">Metal-binding</keyword>
<evidence type="ECO:0000256" key="5">
    <source>
        <dbReference type="ARBA" id="ARBA00022714"/>
    </source>
</evidence>
<dbReference type="InterPro" id="IPR039261">
    <property type="entry name" value="FNR_nucleotide-bd"/>
</dbReference>
<keyword evidence="7" id="KW-0274">FAD</keyword>
<keyword evidence="3" id="KW-0285">Flavoprotein</keyword>
<dbReference type="RefSeq" id="WP_131171531.1">
    <property type="nucleotide sequence ID" value="NZ_FXTL01000004.1"/>
</dbReference>
<dbReference type="PROSITE" id="PS51384">
    <property type="entry name" value="FAD_FR"/>
    <property type="match status" value="1"/>
</dbReference>
<evidence type="ECO:0000256" key="8">
    <source>
        <dbReference type="ARBA" id="ARBA00022989"/>
    </source>
</evidence>
<evidence type="ECO:0000256" key="3">
    <source>
        <dbReference type="ARBA" id="ARBA00022630"/>
    </source>
</evidence>
<keyword evidence="4 13" id="KW-0812">Transmembrane</keyword>
<dbReference type="SUPFAM" id="SSF63380">
    <property type="entry name" value="Riboflavin synthase domain-like"/>
    <property type="match status" value="1"/>
</dbReference>
<keyword evidence="8 13" id="KW-1133">Transmembrane helix</keyword>
<gene>
    <name evidence="15" type="ORF">ET996_05440</name>
</gene>
<keyword evidence="5" id="KW-0001">2Fe-2S</keyword>
<keyword evidence="10" id="KW-0408">Iron</keyword>
<keyword evidence="9" id="KW-0560">Oxidoreductase</keyword>
<evidence type="ECO:0000256" key="2">
    <source>
        <dbReference type="ARBA" id="ARBA00004141"/>
    </source>
</evidence>
<comment type="caution">
    <text evidence="15">The sequence shown here is derived from an EMBL/GenBank/DDBJ whole genome shotgun (WGS) entry which is preliminary data.</text>
</comment>
<keyword evidence="12 13" id="KW-0472">Membrane</keyword>
<evidence type="ECO:0000256" key="7">
    <source>
        <dbReference type="ARBA" id="ARBA00022827"/>
    </source>
</evidence>
<dbReference type="OrthoDB" id="9801223at2"/>
<proteinExistence type="predicted"/>
<feature type="transmembrane region" description="Helical" evidence="13">
    <location>
        <begin position="228"/>
        <end position="249"/>
    </location>
</feature>
<dbReference type="PANTHER" id="PTHR47354:SF8">
    <property type="entry name" value="1,2-PHENYLACETYL-COA EPOXIDASE, SUBUNIT E"/>
    <property type="match status" value="1"/>
</dbReference>
<accession>A0A4Q9KM14</accession>
<evidence type="ECO:0000259" key="14">
    <source>
        <dbReference type="PROSITE" id="PS51384"/>
    </source>
</evidence>
<dbReference type="EMBL" id="SDMR01000004">
    <property type="protein sequence ID" value="TBT95538.1"/>
    <property type="molecule type" value="Genomic_DNA"/>
</dbReference>
<keyword evidence="11" id="KW-0411">Iron-sulfur</keyword>
<dbReference type="InterPro" id="IPR013130">
    <property type="entry name" value="Fe3_Rdtase_TM_dom"/>
</dbReference>
<comment type="subcellular location">
    <subcellularLocation>
        <location evidence="2">Membrane</location>
        <topology evidence="2">Multi-pass membrane protein</topology>
    </subcellularLocation>
</comment>
<feature type="transmembrane region" description="Helical" evidence="13">
    <location>
        <begin position="122"/>
        <end position="142"/>
    </location>
</feature>
<evidence type="ECO:0000256" key="1">
    <source>
        <dbReference type="ARBA" id="ARBA00001974"/>
    </source>
</evidence>
<dbReference type="Gene3D" id="2.40.30.10">
    <property type="entry name" value="Translation factors"/>
    <property type="match status" value="1"/>
</dbReference>
<dbReference type="GO" id="GO:0016491">
    <property type="term" value="F:oxidoreductase activity"/>
    <property type="evidence" value="ECO:0007669"/>
    <property type="project" value="UniProtKB-KW"/>
</dbReference>
<evidence type="ECO:0000313" key="15">
    <source>
        <dbReference type="EMBL" id="TBT95538.1"/>
    </source>
</evidence>
<evidence type="ECO:0000256" key="6">
    <source>
        <dbReference type="ARBA" id="ARBA00022723"/>
    </source>
</evidence>
<feature type="domain" description="FAD-binding FR-type" evidence="14">
    <location>
        <begin position="250"/>
        <end position="350"/>
    </location>
</feature>
<dbReference type="Proteomes" id="UP000291933">
    <property type="component" value="Unassembled WGS sequence"/>
</dbReference>
<keyword evidence="16" id="KW-1185">Reference proteome</keyword>